<sequence>MSEQVQGAYHKLVTLSGDEILRHRALSRDIARLDELQRMEDAIEEAVEEAAIIEAISAYQDILQAFYKLDFTPYLKKLREQPLDTIHALRKSLPKDKSLILQDLENL</sequence>
<evidence type="ECO:0000313" key="1">
    <source>
        <dbReference type="EMBL" id="KEO82704.1"/>
    </source>
</evidence>
<dbReference type="Proteomes" id="UP000027931">
    <property type="component" value="Unassembled WGS sequence"/>
</dbReference>
<dbReference type="RefSeq" id="WP_038089680.1">
    <property type="nucleotide sequence ID" value="NZ_JMIR01000019.1"/>
</dbReference>
<proteinExistence type="predicted"/>
<name>A0A074LNN6_9BACL</name>
<evidence type="ECO:0000313" key="2">
    <source>
        <dbReference type="Proteomes" id="UP000027931"/>
    </source>
</evidence>
<organism evidence="1 2">
    <name type="scientific">Tumebacillus flagellatus</name>
    <dbReference type="NCBI Taxonomy" id="1157490"/>
    <lineage>
        <taxon>Bacteria</taxon>
        <taxon>Bacillati</taxon>
        <taxon>Bacillota</taxon>
        <taxon>Bacilli</taxon>
        <taxon>Bacillales</taxon>
        <taxon>Alicyclobacillaceae</taxon>
        <taxon>Tumebacillus</taxon>
    </lineage>
</organism>
<reference evidence="1 2" key="1">
    <citation type="journal article" date="2013" name="Int. J. Syst. Evol. Microbiol.">
        <title>Tumebacillus flagellatus sp. nov., an alpha-amylase/pullulanase-producing bacterium isolated from cassava wastewater.</title>
        <authorList>
            <person name="Wang Q."/>
            <person name="Xie N."/>
            <person name="Qin Y."/>
            <person name="Shen N."/>
            <person name="Zhu J."/>
            <person name="Mi H."/>
            <person name="Huang R."/>
        </authorList>
    </citation>
    <scope>NUCLEOTIDE SEQUENCE [LARGE SCALE GENOMIC DNA]</scope>
    <source>
        <strain evidence="1 2">GST4</strain>
    </source>
</reference>
<comment type="caution">
    <text evidence="1">The sequence shown here is derived from an EMBL/GenBank/DDBJ whole genome shotgun (WGS) entry which is preliminary data.</text>
</comment>
<dbReference type="STRING" id="1157490.EL26_14150"/>
<accession>A0A074LNN6</accession>
<dbReference type="AlphaFoldDB" id="A0A074LNN6"/>
<gene>
    <name evidence="1" type="ORF">EL26_14150</name>
</gene>
<keyword evidence="2" id="KW-1185">Reference proteome</keyword>
<dbReference type="EMBL" id="JMIR01000019">
    <property type="protein sequence ID" value="KEO82704.1"/>
    <property type="molecule type" value="Genomic_DNA"/>
</dbReference>
<protein>
    <submittedName>
        <fullName evidence="1">Uncharacterized protein</fullName>
    </submittedName>
</protein>